<keyword evidence="2" id="KW-1185">Reference proteome</keyword>
<accession>A0A2A2M596</accession>
<proteinExistence type="predicted"/>
<comment type="caution">
    <text evidence="1">The sequence shown here is derived from an EMBL/GenBank/DDBJ whole genome shotgun (WGS) entry which is preliminary data.</text>
</comment>
<dbReference type="EMBL" id="LIAE01004997">
    <property type="protein sequence ID" value="PAV93589.1"/>
    <property type="molecule type" value="Genomic_DNA"/>
</dbReference>
<reference evidence="1 2" key="1">
    <citation type="journal article" date="2017" name="Curr. Biol.">
        <title>Genome architecture and evolution of a unichromosomal asexual nematode.</title>
        <authorList>
            <person name="Fradin H."/>
            <person name="Zegar C."/>
            <person name="Gutwein M."/>
            <person name="Lucas J."/>
            <person name="Kovtun M."/>
            <person name="Corcoran D."/>
            <person name="Baugh L.R."/>
            <person name="Kiontke K."/>
            <person name="Gunsalus K."/>
            <person name="Fitch D.H."/>
            <person name="Piano F."/>
        </authorList>
    </citation>
    <scope>NUCLEOTIDE SEQUENCE [LARGE SCALE GENOMIC DNA]</scope>
    <source>
        <strain evidence="1">PF1309</strain>
    </source>
</reference>
<dbReference type="AlphaFoldDB" id="A0A2A2M596"/>
<sequence length="81" mass="8678">MIDAPAPAVHVSDAELGRRFRSAAEAAKSMGSSPRPVRRSFDLRYDPSACSTMFLVTATSPAAPPDRSVAAEPYAAIPFRR</sequence>
<evidence type="ECO:0000313" key="2">
    <source>
        <dbReference type="Proteomes" id="UP000218231"/>
    </source>
</evidence>
<protein>
    <submittedName>
        <fullName evidence="1">Uncharacterized protein</fullName>
    </submittedName>
</protein>
<organism evidence="1 2">
    <name type="scientific">Diploscapter pachys</name>
    <dbReference type="NCBI Taxonomy" id="2018661"/>
    <lineage>
        <taxon>Eukaryota</taxon>
        <taxon>Metazoa</taxon>
        <taxon>Ecdysozoa</taxon>
        <taxon>Nematoda</taxon>
        <taxon>Chromadorea</taxon>
        <taxon>Rhabditida</taxon>
        <taxon>Rhabditina</taxon>
        <taxon>Rhabditomorpha</taxon>
        <taxon>Rhabditoidea</taxon>
        <taxon>Rhabditidae</taxon>
        <taxon>Diploscapter</taxon>
    </lineage>
</organism>
<name>A0A2A2M596_9BILA</name>
<gene>
    <name evidence="1" type="ORF">WR25_18071</name>
</gene>
<evidence type="ECO:0000313" key="1">
    <source>
        <dbReference type="EMBL" id="PAV93589.1"/>
    </source>
</evidence>
<dbReference type="Proteomes" id="UP000218231">
    <property type="component" value="Unassembled WGS sequence"/>
</dbReference>